<proteinExistence type="predicted"/>
<sequence length="160" mass="16527">MFHLDGTTVAESADADATAAAVTEARGTVTFGHVATCAAPAGVGCGVWQPRMNTGFGAVTDVGTLYWTELYTGDEGGTCTMAKPVGTTDEAASGGLVPISTDPVEDAERPYWTPYVEVADGDAAAATTDGKVRLATLADPFRRAVLGESRHARARVMARC</sequence>
<evidence type="ECO:0000313" key="1">
    <source>
        <dbReference type="EMBL" id="WUQ11374.1"/>
    </source>
</evidence>
<dbReference type="Proteomes" id="UP001432039">
    <property type="component" value="Chromosome"/>
</dbReference>
<protein>
    <submittedName>
        <fullName evidence="1">Uncharacterized protein</fullName>
    </submittedName>
</protein>
<dbReference type="RefSeq" id="WP_328960863.1">
    <property type="nucleotide sequence ID" value="NZ_CP108090.1"/>
</dbReference>
<keyword evidence="2" id="KW-1185">Reference proteome</keyword>
<dbReference type="EMBL" id="CP108090">
    <property type="protein sequence ID" value="WUQ11374.1"/>
    <property type="molecule type" value="Genomic_DNA"/>
</dbReference>
<gene>
    <name evidence="1" type="ORF">OG517_08005</name>
</gene>
<accession>A0ABZ1T690</accession>
<reference evidence="1" key="1">
    <citation type="submission" date="2022-10" db="EMBL/GenBank/DDBJ databases">
        <title>The complete genomes of actinobacterial strains from the NBC collection.</title>
        <authorList>
            <person name="Joergensen T.S."/>
            <person name="Alvarez Arevalo M."/>
            <person name="Sterndorff E.B."/>
            <person name="Faurdal D."/>
            <person name="Vuksanovic O."/>
            <person name="Mourched A.-S."/>
            <person name="Charusanti P."/>
            <person name="Shaw S."/>
            <person name="Blin K."/>
            <person name="Weber T."/>
        </authorList>
    </citation>
    <scope>NUCLEOTIDE SEQUENCE</scope>
    <source>
        <strain evidence="1">NBC_00248</strain>
    </source>
</reference>
<evidence type="ECO:0000313" key="2">
    <source>
        <dbReference type="Proteomes" id="UP001432039"/>
    </source>
</evidence>
<organism evidence="1 2">
    <name type="scientific">Streptomyces virginiae</name>
    <name type="common">Streptomyces cinnamonensis</name>
    <dbReference type="NCBI Taxonomy" id="1961"/>
    <lineage>
        <taxon>Bacteria</taxon>
        <taxon>Bacillati</taxon>
        <taxon>Actinomycetota</taxon>
        <taxon>Actinomycetes</taxon>
        <taxon>Kitasatosporales</taxon>
        <taxon>Streptomycetaceae</taxon>
        <taxon>Streptomyces</taxon>
    </lineage>
</organism>
<name>A0ABZ1T690_STRVG</name>